<dbReference type="InParanoid" id="S2K7G2"/>
<protein>
    <submittedName>
        <fullName evidence="1">Uncharacterized protein</fullName>
    </submittedName>
</protein>
<dbReference type="AlphaFoldDB" id="S2K7G2"/>
<dbReference type="EMBL" id="KE123955">
    <property type="protein sequence ID" value="EPB88200.1"/>
    <property type="molecule type" value="Genomic_DNA"/>
</dbReference>
<dbReference type="OrthoDB" id="10378825at2759"/>
<keyword evidence="2" id="KW-1185">Reference proteome</keyword>
<evidence type="ECO:0000313" key="2">
    <source>
        <dbReference type="Proteomes" id="UP000014254"/>
    </source>
</evidence>
<reference evidence="2" key="1">
    <citation type="submission" date="2013-05" db="EMBL/GenBank/DDBJ databases">
        <title>The Genome sequence of Mucor circinelloides f. circinelloides 1006PhL.</title>
        <authorList>
            <consortium name="The Broad Institute Genomics Platform"/>
            <person name="Cuomo C."/>
            <person name="Earl A."/>
            <person name="Findley K."/>
            <person name="Lee S.C."/>
            <person name="Walker B."/>
            <person name="Young S."/>
            <person name="Zeng Q."/>
            <person name="Gargeya S."/>
            <person name="Fitzgerald M."/>
            <person name="Haas B."/>
            <person name="Abouelleil A."/>
            <person name="Allen A.W."/>
            <person name="Alvarado L."/>
            <person name="Arachchi H.M."/>
            <person name="Berlin A.M."/>
            <person name="Chapman S.B."/>
            <person name="Gainer-Dewar J."/>
            <person name="Goldberg J."/>
            <person name="Griggs A."/>
            <person name="Gujja S."/>
            <person name="Hansen M."/>
            <person name="Howarth C."/>
            <person name="Imamovic A."/>
            <person name="Ireland A."/>
            <person name="Larimer J."/>
            <person name="McCowan C."/>
            <person name="Murphy C."/>
            <person name="Pearson M."/>
            <person name="Poon T.W."/>
            <person name="Priest M."/>
            <person name="Roberts A."/>
            <person name="Saif S."/>
            <person name="Shea T."/>
            <person name="Sisk P."/>
            <person name="Sykes S."/>
            <person name="Wortman J."/>
            <person name="Nusbaum C."/>
            <person name="Birren B."/>
        </authorList>
    </citation>
    <scope>NUCLEOTIDE SEQUENCE [LARGE SCALE GENOMIC DNA]</scope>
    <source>
        <strain evidence="2">1006PhL</strain>
    </source>
</reference>
<name>S2K7G2_MUCC1</name>
<sequence length="843" mass="96051">MEELLSYLKYNYLICFDIDGSGAIHITGSSNRVIKVEELRYVGGIFDVSLSLPIDGIFTTYFKLQSKDKEQLSNTERAILASIINFFKTTKRRLLKTHGISFDKSQIVFILPLSWTEELYKDKLRAFFLETEWIAPEDGKNKLLVVPFVQALAGFLHTSAEHKRDLDRERTSLLFSMQPTDDEDDTITFSYTCFQLQSAKELIAVSKTLASSDFLLVPSIRNSESVSFKNLNKVMHNAVKQIVISIQDKHLERTKDGDIAEKDDSTSKLVARLPLMYHTVYKLDGYNTTLKNCLKDMDLDKGQLQGLKTWSCGQFITKVFGDANVKHYSKQVCNFFRKALDEYEAVRNSPDGIQHILLYSHSKRDDFRYYIMQALIEENIIQPGNEFIDVSPNHNELAPNAMQKAYKMVQVANAILPPVILNKETQDGSIFQMDRRSDSLMAPNSFYVQASITEKRISFILNKVIQVSSSKNAVDLFTVQERSIDIEDVAETASRMLWNYYQAIIDMKGHQDLLIKCCRQHDSIELSSSHYKEFSKNLKKLVDLWFEAEEHTFSREGLDSYHLVSLEEQCTCALKLSQRLLLEVGLRPSIANIAIAITGTLLSNEYFGLYPISALIVKGNVKAGKNMYFSYSLDRLLEEALQKRLQVQHRRVSLLFYDTQVDRNEMQYLGQGGYSQISSTTFTIKIEISSNKGEIVCALQEDGVCTRIPSRPCCPKWGRYYASASEYLVLARGEDLPLAGINKTFLIKGCDLMTLEIYVSDASQGDINQHRVWSEELDFFDTTPCSPISVKISPEHSSSTVKISASYLIAFSDQFSNSDKGCDVYDVEESINVHERLFLRKEV</sequence>
<gene>
    <name evidence="1" type="ORF">HMPREF1544_05033</name>
</gene>
<dbReference type="OMA" id="KERYNDR"/>
<dbReference type="Proteomes" id="UP000014254">
    <property type="component" value="Unassembled WGS sequence"/>
</dbReference>
<evidence type="ECO:0000313" key="1">
    <source>
        <dbReference type="EMBL" id="EPB88200.1"/>
    </source>
</evidence>
<organism evidence="1 2">
    <name type="scientific">Mucor circinelloides f. circinelloides (strain 1006PhL)</name>
    <name type="common">Mucormycosis agent</name>
    <name type="synonym">Calyptromyces circinelloides</name>
    <dbReference type="NCBI Taxonomy" id="1220926"/>
    <lineage>
        <taxon>Eukaryota</taxon>
        <taxon>Fungi</taxon>
        <taxon>Fungi incertae sedis</taxon>
        <taxon>Mucoromycota</taxon>
        <taxon>Mucoromycotina</taxon>
        <taxon>Mucoromycetes</taxon>
        <taxon>Mucorales</taxon>
        <taxon>Mucorineae</taxon>
        <taxon>Mucoraceae</taxon>
        <taxon>Mucor</taxon>
    </lineage>
</organism>
<proteinExistence type="predicted"/>
<accession>S2K7G2</accession>
<dbReference type="VEuPathDB" id="FungiDB:HMPREF1544_05033"/>